<name>A0A8S1MGG9_9CILI</name>
<feature type="region of interest" description="Disordered" evidence="1">
    <location>
        <begin position="312"/>
        <end position="393"/>
    </location>
</feature>
<keyword evidence="2" id="KW-0732">Signal</keyword>
<feature type="region of interest" description="Disordered" evidence="1">
    <location>
        <begin position="430"/>
        <end position="454"/>
    </location>
</feature>
<feature type="chain" id="PRO_5035889929" evidence="2">
    <location>
        <begin position="22"/>
        <end position="715"/>
    </location>
</feature>
<dbReference type="EMBL" id="CAJJDN010000034">
    <property type="protein sequence ID" value="CAD8075756.1"/>
    <property type="molecule type" value="Genomic_DNA"/>
</dbReference>
<dbReference type="Proteomes" id="UP000692954">
    <property type="component" value="Unassembled WGS sequence"/>
</dbReference>
<feature type="signal peptide" evidence="2">
    <location>
        <begin position="1"/>
        <end position="21"/>
    </location>
</feature>
<reference evidence="3" key="1">
    <citation type="submission" date="2021-01" db="EMBL/GenBank/DDBJ databases">
        <authorList>
            <consortium name="Genoscope - CEA"/>
            <person name="William W."/>
        </authorList>
    </citation>
    <scope>NUCLEOTIDE SEQUENCE</scope>
</reference>
<accession>A0A8S1MGG9</accession>
<keyword evidence="4" id="KW-1185">Reference proteome</keyword>
<evidence type="ECO:0000256" key="1">
    <source>
        <dbReference type="SAM" id="MobiDB-lite"/>
    </source>
</evidence>
<dbReference type="PANTHER" id="PTHR12319:SF2">
    <property type="entry name" value="CYSTATIN-LIKE PROTEIN-RELATED"/>
    <property type="match status" value="1"/>
</dbReference>
<organism evidence="3 4">
    <name type="scientific">Paramecium sonneborni</name>
    <dbReference type="NCBI Taxonomy" id="65129"/>
    <lineage>
        <taxon>Eukaryota</taxon>
        <taxon>Sar</taxon>
        <taxon>Alveolata</taxon>
        <taxon>Ciliophora</taxon>
        <taxon>Intramacronucleata</taxon>
        <taxon>Oligohymenophorea</taxon>
        <taxon>Peniculida</taxon>
        <taxon>Parameciidae</taxon>
        <taxon>Paramecium</taxon>
    </lineage>
</organism>
<gene>
    <name evidence="3" type="ORF">PSON_ATCC_30995.1.T0340003</name>
</gene>
<dbReference type="AlphaFoldDB" id="A0A8S1MGG9"/>
<feature type="compositionally biased region" description="Polar residues" evidence="1">
    <location>
        <begin position="377"/>
        <end position="393"/>
    </location>
</feature>
<protein>
    <submittedName>
        <fullName evidence="3">Uncharacterized protein</fullName>
    </submittedName>
</protein>
<evidence type="ECO:0000256" key="2">
    <source>
        <dbReference type="SAM" id="SignalP"/>
    </source>
</evidence>
<evidence type="ECO:0000313" key="4">
    <source>
        <dbReference type="Proteomes" id="UP000692954"/>
    </source>
</evidence>
<feature type="compositionally biased region" description="Low complexity" evidence="1">
    <location>
        <begin position="349"/>
        <end position="369"/>
    </location>
</feature>
<proteinExistence type="predicted"/>
<dbReference type="GO" id="GO:0004869">
    <property type="term" value="F:cysteine-type endopeptidase inhibitor activity"/>
    <property type="evidence" value="ECO:0007669"/>
    <property type="project" value="InterPro"/>
</dbReference>
<comment type="caution">
    <text evidence="3">The sequence shown here is derived from an EMBL/GenBank/DDBJ whole genome shotgun (WGS) entry which is preliminary data.</text>
</comment>
<dbReference type="InterPro" id="IPR000010">
    <property type="entry name" value="Cystatin_dom"/>
</dbReference>
<dbReference type="OrthoDB" id="2016588at2759"/>
<evidence type="ECO:0000313" key="3">
    <source>
        <dbReference type="EMBL" id="CAD8075756.1"/>
    </source>
</evidence>
<dbReference type="CDD" id="cd00042">
    <property type="entry name" value="CY"/>
    <property type="match status" value="1"/>
</dbReference>
<feature type="compositionally biased region" description="Low complexity" evidence="1">
    <location>
        <begin position="312"/>
        <end position="335"/>
    </location>
</feature>
<sequence length="715" mass="81565">MNYLFLLIGCLCLITHSKVESVKELLEQTKEQYHLVEDINELRSMFETELGMKKEKENNKQDELQKKDDSIFQSIQLNKVNKSGYNISDMISPNSTYNQTQQQYKTNNPIYSNTSNISNITNNTNGSYPYNNSTYNYTYPSSLNISSNSSTYNTTNQTSSLNYTNGSIYTNNTRNNRLKQSKLQLKFRNNLNLGQGLVKNNTQNVTFYNTSSGTYEYVVIYNNSEVYQNQTDSYYFYFQNNTLITLEREYDSYGNIIYRNFNLTHSLIVAGNSSNTNFNNQQQAFGTLILTNHTFQGQYNQQEQNSGYLYQNETNNYNSYNQNNQNNGQAQYSNQTGGYQLSSSGNGGTSSYSQNGSQSNSDYQNYNNNRYTYGYIDTNQSTSSRYSNNYSGNTDQFQSVNSIQGNNTSVFQNQNLYTNNQVSQSTYVTRGNGTTSNMQSISNSSTQAESNSTNFNRESYSAGTTNSHNTYLDTTFSNQSSNNSDYLQVNYNYNVTDTNANYINNSTNYAGNTNTTSLNLSGNQQANNYTYDNSTFSYTYGNNQATLNDTLSEFTSTPNTTVTTINQYITTANSNNYITEDEPALISGQNQTSHTQSTIEQQTTQFNQLRGSKKQTSGSWKQIQVEELQSSNSIILDQAINEIKTKFNPEEFGYHFDSIISVQEQIVSGINYKIYLSYSNAEQEQQVYEVIIYSIPWQNKPNQVFKSIRFDQFEN</sequence>
<dbReference type="PANTHER" id="PTHR12319">
    <property type="entry name" value="CYSTATIN-RELATED"/>
    <property type="match status" value="1"/>
</dbReference>
<dbReference type="InterPro" id="IPR053128">
    <property type="entry name" value="Cystatin-like"/>
</dbReference>